<reference evidence="1 2" key="1">
    <citation type="submission" date="2018-08" db="EMBL/GenBank/DDBJ databases">
        <title>A genome reference for cultivated species of the human gut microbiota.</title>
        <authorList>
            <person name="Zou Y."/>
            <person name="Xue W."/>
            <person name="Luo G."/>
        </authorList>
    </citation>
    <scope>NUCLEOTIDE SEQUENCE [LARGE SCALE GENOMIC DNA]</scope>
    <source>
        <strain evidence="1 2">AM35-14</strain>
    </source>
</reference>
<dbReference type="AlphaFoldDB" id="A0A414AZY6"/>
<proteinExistence type="predicted"/>
<dbReference type="Proteomes" id="UP000283975">
    <property type="component" value="Unassembled WGS sequence"/>
</dbReference>
<gene>
    <name evidence="1" type="ORF">DW839_01840</name>
</gene>
<name>A0A414AZY6_9FIRM</name>
<dbReference type="EMBL" id="QSHZ01000002">
    <property type="protein sequence ID" value="RHC58320.1"/>
    <property type="molecule type" value="Genomic_DNA"/>
</dbReference>
<evidence type="ECO:0000313" key="2">
    <source>
        <dbReference type="Proteomes" id="UP000283975"/>
    </source>
</evidence>
<protein>
    <submittedName>
        <fullName evidence="1">Uncharacterized protein</fullName>
    </submittedName>
</protein>
<organism evidence="1 2">
    <name type="scientific">Enterocloster bolteae</name>
    <dbReference type="NCBI Taxonomy" id="208479"/>
    <lineage>
        <taxon>Bacteria</taxon>
        <taxon>Bacillati</taxon>
        <taxon>Bacillota</taxon>
        <taxon>Clostridia</taxon>
        <taxon>Lachnospirales</taxon>
        <taxon>Lachnospiraceae</taxon>
        <taxon>Enterocloster</taxon>
    </lineage>
</organism>
<comment type="caution">
    <text evidence="1">The sequence shown here is derived from an EMBL/GenBank/DDBJ whole genome shotgun (WGS) entry which is preliminary data.</text>
</comment>
<accession>A0A414AZY6</accession>
<sequence>MTAKEYCKVNPAIAYASRNAGLEIHGIEYGINDYVYAVSGAWAGAAAHSYHRARIDYTAAGRAFFRIFGGRVYLDECIKM</sequence>
<evidence type="ECO:0000313" key="1">
    <source>
        <dbReference type="EMBL" id="RHC58320.1"/>
    </source>
</evidence>